<dbReference type="RefSeq" id="WP_079644515.1">
    <property type="nucleotide sequence ID" value="NZ_FUZF01000015.1"/>
</dbReference>
<dbReference type="Gene3D" id="3.90.226.10">
    <property type="entry name" value="2-enoyl-CoA Hydratase, Chain A, domain 1"/>
    <property type="match status" value="1"/>
</dbReference>
<dbReference type="Proteomes" id="UP000190150">
    <property type="component" value="Unassembled WGS sequence"/>
</dbReference>
<dbReference type="AlphaFoldDB" id="A0A1T5FD10"/>
<accession>A0A1T5FD10</accession>
<protein>
    <submittedName>
        <fullName evidence="2">Peptidase family S41</fullName>
    </submittedName>
</protein>
<evidence type="ECO:0000313" key="2">
    <source>
        <dbReference type="EMBL" id="SKB94042.1"/>
    </source>
</evidence>
<dbReference type="SUPFAM" id="SSF50156">
    <property type="entry name" value="PDZ domain-like"/>
    <property type="match status" value="1"/>
</dbReference>
<dbReference type="EMBL" id="FUZF01000015">
    <property type="protein sequence ID" value="SKB94042.1"/>
    <property type="molecule type" value="Genomic_DNA"/>
</dbReference>
<dbReference type="SUPFAM" id="SSF52096">
    <property type="entry name" value="ClpP/crotonase"/>
    <property type="match status" value="1"/>
</dbReference>
<dbReference type="Gene3D" id="3.30.750.170">
    <property type="match status" value="1"/>
</dbReference>
<dbReference type="OrthoDB" id="7168509at2"/>
<dbReference type="GO" id="GO:0004175">
    <property type="term" value="F:endopeptidase activity"/>
    <property type="evidence" value="ECO:0007669"/>
    <property type="project" value="TreeGrafter"/>
</dbReference>
<evidence type="ECO:0000313" key="3">
    <source>
        <dbReference type="Proteomes" id="UP000190150"/>
    </source>
</evidence>
<keyword evidence="3" id="KW-1185">Reference proteome</keyword>
<dbReference type="Pfam" id="PF03572">
    <property type="entry name" value="Peptidase_S41"/>
    <property type="match status" value="1"/>
</dbReference>
<organism evidence="2 3">
    <name type="scientific">Sphingobacterium nematocida</name>
    <dbReference type="NCBI Taxonomy" id="1513896"/>
    <lineage>
        <taxon>Bacteria</taxon>
        <taxon>Pseudomonadati</taxon>
        <taxon>Bacteroidota</taxon>
        <taxon>Sphingobacteriia</taxon>
        <taxon>Sphingobacteriales</taxon>
        <taxon>Sphingobacteriaceae</taxon>
        <taxon>Sphingobacterium</taxon>
    </lineage>
</organism>
<dbReference type="GO" id="GO:0006508">
    <property type="term" value="P:proteolysis"/>
    <property type="evidence" value="ECO:0007669"/>
    <property type="project" value="InterPro"/>
</dbReference>
<dbReference type="Gene3D" id="2.30.42.10">
    <property type="match status" value="1"/>
</dbReference>
<dbReference type="InterPro" id="IPR029045">
    <property type="entry name" value="ClpP/crotonase-like_dom_sf"/>
</dbReference>
<dbReference type="GO" id="GO:0007165">
    <property type="term" value="P:signal transduction"/>
    <property type="evidence" value="ECO:0007669"/>
    <property type="project" value="TreeGrafter"/>
</dbReference>
<reference evidence="3" key="1">
    <citation type="submission" date="2017-02" db="EMBL/GenBank/DDBJ databases">
        <authorList>
            <person name="Varghese N."/>
            <person name="Submissions S."/>
        </authorList>
    </citation>
    <scope>NUCLEOTIDE SEQUENCE [LARGE SCALE GENOMIC DNA]</scope>
    <source>
        <strain evidence="3">DSM 24091</strain>
    </source>
</reference>
<dbReference type="STRING" id="1513896.SAMN05660841_03179"/>
<dbReference type="PROSITE" id="PS51257">
    <property type="entry name" value="PROKAR_LIPOPROTEIN"/>
    <property type="match status" value="1"/>
</dbReference>
<gene>
    <name evidence="2" type="ORF">SAMN05660841_03179</name>
</gene>
<dbReference type="GO" id="GO:0008236">
    <property type="term" value="F:serine-type peptidase activity"/>
    <property type="evidence" value="ECO:0007669"/>
    <property type="project" value="InterPro"/>
</dbReference>
<sequence>MKNKASYIILLAWVIITVGCKKTPPNLKEDTEIEPPQKTTVYNSDVKENMIKDSVFYYTKLFSLWQDNMPPKNLNDLNKPDLIRTKYTQYFERGEHVLDWLVSLTPKNTETGQPIDRYSYLDRAGVVSGEVQDAISTSFGMQVFYLQTENTGNNADLYVRMVEKNSSAWEVGMRRGDRIISINGDTKIDYDAQKAQSFRSLNGYLNAYTLTVVFQQPSGTILTQTITQKPFEKNPILDYRVILNNGKKIGYLAFNSFLATEKSENGNWIKTDMYHRFEEVLKSLQGIDEFVVDLRYNGGGAVITAEYLADWFVPASKNKELMYTSTMNSYFQKEGWTRPGGEFGPVFFNKRGGIEIKRIYFLVSSSTASASELLMNVMKPHIPVFMVGTKAVDANDRIIDEYTYGKPVGFWEWPVVEDANNPSNDVSLYPASFKTYNKLGEGDYFNGMKPSAHVWEFSNFLDFGQEGESMLRAAITHINTGSFTAPSLRSSGFVRKNRVMDERIQQRSNTRGRMFKFNSGTSRLKE</sequence>
<dbReference type="PANTHER" id="PTHR32060">
    <property type="entry name" value="TAIL-SPECIFIC PROTEASE"/>
    <property type="match status" value="1"/>
</dbReference>
<name>A0A1T5FD10_9SPHI</name>
<feature type="domain" description="Tail specific protease" evidence="1">
    <location>
        <begin position="248"/>
        <end position="390"/>
    </location>
</feature>
<dbReference type="InterPro" id="IPR036034">
    <property type="entry name" value="PDZ_sf"/>
</dbReference>
<dbReference type="InterPro" id="IPR005151">
    <property type="entry name" value="Tail-specific_protease"/>
</dbReference>
<proteinExistence type="predicted"/>
<evidence type="ECO:0000259" key="1">
    <source>
        <dbReference type="Pfam" id="PF03572"/>
    </source>
</evidence>
<dbReference type="PANTHER" id="PTHR32060:SF30">
    <property type="entry name" value="CARBOXY-TERMINAL PROCESSING PROTEASE CTPA"/>
    <property type="match status" value="1"/>
</dbReference>
<dbReference type="GO" id="GO:0030288">
    <property type="term" value="C:outer membrane-bounded periplasmic space"/>
    <property type="evidence" value="ECO:0007669"/>
    <property type="project" value="TreeGrafter"/>
</dbReference>